<evidence type="ECO:0000313" key="2">
    <source>
        <dbReference type="EMBL" id="EJK47688.1"/>
    </source>
</evidence>
<comment type="caution">
    <text evidence="2">The sequence shown here is derived from an EMBL/GenBank/DDBJ whole genome shotgun (WGS) entry which is preliminary data.</text>
</comment>
<feature type="compositionally biased region" description="Polar residues" evidence="1">
    <location>
        <begin position="227"/>
        <end position="250"/>
    </location>
</feature>
<sequence>MGIPGKLIACLDALDCATDRGFFYRINDDPVKDKPGEPPTKKSVTDGGRYAALASLMRTSLRAKLDMSESEWDVVLKECSVVSDNGNWKRKCEAPGGVFNRYNVSVARLHTAYKLGDRRYINLGGPTKPYTRVEDQVKKDVLPPICRGDSASKFECAKRALKEEVRRQISRQAMNVAVSDAQIVPDHPTPIAQSSVKANRLFAEGGAKVKSAVRKHSDEVSKKPAATKQSIPTVSSEKQPSTDTQAKQKSAESIVNDALDALGKLDTNSEQQFDVFVEPGVPLQSQHLVNSAVSTPNAGLQEKKKLCKVAVSCGMDIQQLDSHKTMLILDELMKLQQILLREETGNAQVALPANTAIVLTGTRQEASTLVRIPQHKGNEQYRAAIKRNKTNYFSSLLEAMSQKTGGEYDLDQGAERLLIPLARDYPEVFVKVGRKYSLAMINQMDALGLASMMVDCGLKDYQTKLLLKHWRYALGENVAAPFHLAKKYSEGYIEPQVGEFEHQYENGQIELVKWEYQAVDKLFAMGLSEMVRQHHLKPKDVLELYFAVGGDHGRGAFRLTFKVILRDKDGNFFERVFGGSARVMCSKDRVECLEKSILPMLTADMERISKSKVVLRHEQDDDVTSDVVVELVQEDDVDFQFPEFVSEHNTGHVIDFVDMFNVGDIKWLAMILGMNGMASIWCIYCYLRKHQWNLQDHPLGAERTIENMMDYLVDTLTGADRMGVVGKAWWPFIKKCAIPLLHIIIGLFNDIDDHFLRRIEVDFAIKPEKELEAIAKLEAVVSEIALKKEELQDWEGGRLGEQLKELEKKQKTQNIYYEASDKFEGLFGY</sequence>
<dbReference type="AlphaFoldDB" id="K0R400"/>
<evidence type="ECO:0000256" key="1">
    <source>
        <dbReference type="SAM" id="MobiDB-lite"/>
    </source>
</evidence>
<gene>
    <name evidence="2" type="ORF">THAOC_33578</name>
</gene>
<protein>
    <submittedName>
        <fullName evidence="2">Uncharacterized protein</fullName>
    </submittedName>
</protein>
<reference evidence="2 3" key="1">
    <citation type="journal article" date="2012" name="Genome Biol.">
        <title>Genome and low-iron response of an oceanic diatom adapted to chronic iron limitation.</title>
        <authorList>
            <person name="Lommer M."/>
            <person name="Specht M."/>
            <person name="Roy A.S."/>
            <person name="Kraemer L."/>
            <person name="Andreson R."/>
            <person name="Gutowska M.A."/>
            <person name="Wolf J."/>
            <person name="Bergner S.V."/>
            <person name="Schilhabel M.B."/>
            <person name="Klostermeier U.C."/>
            <person name="Beiko R.G."/>
            <person name="Rosenstiel P."/>
            <person name="Hippler M."/>
            <person name="Laroche J."/>
        </authorList>
    </citation>
    <scope>NUCLEOTIDE SEQUENCE [LARGE SCALE GENOMIC DNA]</scope>
    <source>
        <strain evidence="2 3">CCMP1005</strain>
    </source>
</reference>
<proteinExistence type="predicted"/>
<name>K0R400_THAOC</name>
<keyword evidence="3" id="KW-1185">Reference proteome</keyword>
<evidence type="ECO:0000313" key="3">
    <source>
        <dbReference type="Proteomes" id="UP000266841"/>
    </source>
</evidence>
<dbReference type="EMBL" id="AGNL01046726">
    <property type="protein sequence ID" value="EJK47688.1"/>
    <property type="molecule type" value="Genomic_DNA"/>
</dbReference>
<feature type="region of interest" description="Disordered" evidence="1">
    <location>
        <begin position="213"/>
        <end position="250"/>
    </location>
</feature>
<accession>K0R400</accession>
<dbReference type="Proteomes" id="UP000266841">
    <property type="component" value="Unassembled WGS sequence"/>
</dbReference>
<organism evidence="2 3">
    <name type="scientific">Thalassiosira oceanica</name>
    <name type="common">Marine diatom</name>
    <dbReference type="NCBI Taxonomy" id="159749"/>
    <lineage>
        <taxon>Eukaryota</taxon>
        <taxon>Sar</taxon>
        <taxon>Stramenopiles</taxon>
        <taxon>Ochrophyta</taxon>
        <taxon>Bacillariophyta</taxon>
        <taxon>Coscinodiscophyceae</taxon>
        <taxon>Thalassiosirophycidae</taxon>
        <taxon>Thalassiosirales</taxon>
        <taxon>Thalassiosiraceae</taxon>
        <taxon>Thalassiosira</taxon>
    </lineage>
</organism>